<organism evidence="1 2">
    <name type="scientific">Bradyrhizobium guangzhouense</name>
    <dbReference type="NCBI Taxonomy" id="1325095"/>
    <lineage>
        <taxon>Bacteria</taxon>
        <taxon>Pseudomonadati</taxon>
        <taxon>Pseudomonadota</taxon>
        <taxon>Alphaproteobacteria</taxon>
        <taxon>Hyphomicrobiales</taxon>
        <taxon>Nitrobacteraceae</taxon>
        <taxon>Bradyrhizobium</taxon>
    </lineage>
</organism>
<gene>
    <name evidence="1" type="ORF">XH91_28265</name>
</gene>
<dbReference type="InterPro" id="IPR001343">
    <property type="entry name" value="Hemolysn_Ca-bd"/>
</dbReference>
<protein>
    <recommendedName>
        <fullName evidence="3">Tandem-95 repeat protein</fullName>
    </recommendedName>
</protein>
<evidence type="ECO:0000313" key="2">
    <source>
        <dbReference type="Proteomes" id="UP000288972"/>
    </source>
</evidence>
<sequence length="2357" mass="243707">MSWDAFVKSIDWWHEGNTFNNGRGTGTEFSVQDQQKILAALQFIYLNSPSAQAIMDALATTTHLEIYQETRATGAYTLPDNRLPTIGLNIQGIANSYYVNAYGTLTQEPLDLAIIHEISHAFMGTTDPLISTNSTQNSPDYNFFGSVIDTPTPSDGTVWSKDIQDALKLGAVGIENLVASEIANRNFQYEKYERSSYWSSFKEYNFITDPFGTVPNPIYSWLSTPPYTSFTGGSHVDIVRYGDIAPDSAGGDTIDMSARTDDKAMLVFGFNGGDRIVSGSQNDYLYGGDGNDTFTAGAGNNFIHGGMLGGDIKGDGIDTVQYVSSTGNGANTGAIITLDGGGARAQSFGKSTILVSDNGFADSLGRHGNDALVSIERIEGVKELDVSSLDLSKYALTPNGSDPTLLWVAGNGSSTLALTGSLGVSFGTASDPAYTAVLNGTSPSGLAVKGFTTLDIRGGGDFVKFGAINPFTQIAVSGSGDHLDFSASSGGTSTSVNITGSGTEIDAGSGGLSASDASGTGKFVLLERWSDYNISGGSGSYTITAKDGSGSYHVSGFATYKFADGTLDGNHLLNQAPNPKFGSDGHFSDSNVLDHLAYTLDNGSDAFASVSTVGVVSFNPSAAVDYTFWSNAIVSVYGLQTAEWLDPADFSTLVSQANLNKDPAKAAALAAAFADTPYVAFVEATDAAGQSAEVPVFKTDFASSFGLSHPTTTSLHKPIAVSAPSTDTNLQGASVSVGDGASYYATNGTVVGGNNDLITGSNINVVAGDNAQVTVSDGNVTVGANAQVDISGTQGQTYYVNAGANSWVGDGAFGTNLSLSAYTNVYSFWGRGNVVGRDPGGKLFLNENLSDFHVTANPDGDGHAFLLTSALGSQILEVGSTTTFVFNDVTLDVPGLMAWQAKQDAIAAGTTMSFASTTSWQASASTANLHPTSSVQFGDVLQAGTHTTTIEYVGSTPQLGTLSGLVHEAQSTTSGYVALTYNLNSANLATAPKGVSTQQYRITVSDPNGHSVSHDYTVNVTGLGQTTSISGLPIVGVTENPAQAAATADGTMTVSDSDLSDVHALSFSRTGSTGPSGFNSPLGILTTSLATDTTQTGSGQVVWHYSVDESVLRTLQPNSHYSESFIVTLDDGLGGTANKTITFAVNTAPSSTSMDAVSPIALQQSSDYLGVQTKTGKIFFTDANPSDVHVLAPTDFSWGNKGTLQASIVHDTTNGGQGEIDWTYSLFGIDTIDMQFGQNAADKFGLTLSDQRGAQTSTEIDVGILGTAPTSPPSIPDSQPITLYAGSPLNSVGISYSFADPDTAIHHTISVAYQGTGSPMGIMTGAVSDPAGGSAVESYSLTYTIDPTILAAMQDGQMIAETWHVTLGSEYGLTAEQDQTVTVTRQNLTHFMPGPDAPAFEADVPAPSWSPFPPGGLLFEDGNVEAHTVSATFKSSSDGGGPLGEFSAQVLYETWNAPQFLGGYGAVGWNYDASHVRPTSHSPQTVTEVWTVNLDDGHGGITSQDVNVTIDVPASTNQAPVVGAIDAGTVSQNDAPKAINLLSTTTDPENDPVSVVPDSFSATTADGRYVWASMQDGVVTIDPGQFRYLGAGQSTSVSFGFDVTDGVDTTHGTGSFMVHGENDAPVFWGGGSAPISTTHAPISINLIDFSWDADGDAISLVGTPTVIADNGHSVAFSMSGGTITIDPSQFGDMQPLQTADLHVSFGITDGMATSEGGFDLTVVKPTPPVDHAPVVSPVAPLRATPIDAPISIDLLATASDPDQGDVVSLAGTPVVTAADGHAVAFTMSGSTLTIDPSQFGYLQSGQESDLTISFDVTDGHLTAAGSASLTVAQPLPPITSTPVDGGTTTVGFMPGFNIAWIYLPANAHDSTPGAVLSVVPSSIAFTTSDGHTVDYTMYGDVIAIDPSQFMYLQAGQHENIAISYQLTDGTNTATAEALLTIDPPGAPSVYPGTVYVRSGANGSYQPGNHATAIVNSGDWHFQTADGQNAFTSPTLYDLEHMQLSSTISVSDAHSADGAPLSLTAAQIAALDAGFTAGQDPSVDGPEAPSYAAWHYAVNDTALSFLTHGDVVRLAADIIATDTHGQSADQPYTIDVYGPNAAPALSLGGFGAYPMASDASYSDIVQFTDADGTDVHTVGPATFVTTINLSTGQASAIQHFGDFTAAITQDTTATNHTGTVSWTYTLDQAKAATLSQGESVLDIFSGLAVSDNFGGAFSNGGGAIVTGVNSAPTVAAAPQAANISVDPNHGAGMVEIVGDSFVFKDANWHDTHGVSASLVSTNFGSAALGTFSSSVQTDAINGIDGSIAWHYTVDDAALAGLGDNQVVHEIYDLAITDNHGAVAHQQVALNLSHYPLSA</sequence>
<reference evidence="1 2" key="1">
    <citation type="submission" date="2018-06" db="EMBL/GenBank/DDBJ databases">
        <title>Comparative genomics of rhizobia nodulating Arachis hypogaea in China.</title>
        <authorList>
            <person name="Li Y."/>
        </authorList>
    </citation>
    <scope>NUCLEOTIDE SEQUENCE [LARGE SCALE GENOMIC DNA]</scope>
    <source>
        <strain evidence="1 2">CCBAU 51670</strain>
    </source>
</reference>
<dbReference type="GO" id="GO:0005509">
    <property type="term" value="F:calcium ion binding"/>
    <property type="evidence" value="ECO:0007669"/>
    <property type="project" value="InterPro"/>
</dbReference>
<evidence type="ECO:0008006" key="3">
    <source>
        <dbReference type="Google" id="ProtNLM"/>
    </source>
</evidence>
<dbReference type="KEGG" id="bgz:XH91_28265"/>
<dbReference type="Proteomes" id="UP000288972">
    <property type="component" value="Chromosome"/>
</dbReference>
<dbReference type="RefSeq" id="WP_128953624.1">
    <property type="nucleotide sequence ID" value="NZ_CP030053.1"/>
</dbReference>
<accession>A0AAE6CAQ2</accession>
<proteinExistence type="predicted"/>
<name>A0AAE6CAQ2_9BRAD</name>
<evidence type="ECO:0000313" key="1">
    <source>
        <dbReference type="EMBL" id="QAU48867.1"/>
    </source>
</evidence>
<dbReference type="EMBL" id="CP030053">
    <property type="protein sequence ID" value="QAU48867.1"/>
    <property type="molecule type" value="Genomic_DNA"/>
</dbReference>
<dbReference type="Pfam" id="PF00353">
    <property type="entry name" value="HemolysinCabind"/>
    <property type="match status" value="1"/>
</dbReference>